<dbReference type="RefSeq" id="WP_067557139.1">
    <property type="nucleotide sequence ID" value="NZ_LPXN01000117.1"/>
</dbReference>
<dbReference type="CDD" id="cd01166">
    <property type="entry name" value="KdgK"/>
    <property type="match status" value="1"/>
</dbReference>
<organism evidence="16 17">
    <name type="scientific">Oceanibaculum pacificum</name>
    <dbReference type="NCBI Taxonomy" id="580166"/>
    <lineage>
        <taxon>Bacteria</taxon>
        <taxon>Pseudomonadati</taxon>
        <taxon>Pseudomonadota</taxon>
        <taxon>Alphaproteobacteria</taxon>
        <taxon>Rhodospirillales</taxon>
        <taxon>Oceanibaculaceae</taxon>
        <taxon>Oceanibaculum</taxon>
    </lineage>
</organism>
<keyword evidence="5" id="KW-0067">ATP-binding</keyword>
<dbReference type="GO" id="GO:0005524">
    <property type="term" value="F:ATP binding"/>
    <property type="evidence" value="ECO:0007669"/>
    <property type="project" value="UniProtKB-KW"/>
</dbReference>
<reference evidence="16 17" key="1">
    <citation type="submission" date="2015-12" db="EMBL/GenBank/DDBJ databases">
        <title>Genome sequence of Oceanibaculum pacificum MCCC 1A02656.</title>
        <authorList>
            <person name="Lu L."/>
            <person name="Lai Q."/>
            <person name="Shao Z."/>
            <person name="Qian P."/>
        </authorList>
    </citation>
    <scope>NUCLEOTIDE SEQUENCE [LARGE SCALE GENOMIC DNA]</scope>
    <source>
        <strain evidence="16 17">MCCC 1A02656</strain>
    </source>
</reference>
<evidence type="ECO:0000256" key="11">
    <source>
        <dbReference type="ARBA" id="ARBA00066369"/>
    </source>
</evidence>
<dbReference type="PROSITE" id="PS00584">
    <property type="entry name" value="PFKB_KINASES_2"/>
    <property type="match status" value="1"/>
</dbReference>
<comment type="catalytic activity">
    <reaction evidence="9">
        <text>2-dehydro-3-deoxy-D-gluconate + ATP = 2-dehydro-3-deoxy-6-phospho-D-gluconate + ADP + H(+)</text>
        <dbReference type="Rhea" id="RHEA:14797"/>
        <dbReference type="ChEBI" id="CHEBI:15378"/>
        <dbReference type="ChEBI" id="CHEBI:30616"/>
        <dbReference type="ChEBI" id="CHEBI:57569"/>
        <dbReference type="ChEBI" id="CHEBI:57990"/>
        <dbReference type="ChEBI" id="CHEBI:456216"/>
        <dbReference type="EC" id="2.7.1.45"/>
    </reaction>
</comment>
<dbReference type="GO" id="GO:0042840">
    <property type="term" value="P:D-glucuronate catabolic process"/>
    <property type="evidence" value="ECO:0007669"/>
    <property type="project" value="TreeGrafter"/>
</dbReference>
<dbReference type="STRING" id="580166.AUP43_10205"/>
<dbReference type="Pfam" id="PF00294">
    <property type="entry name" value="PfkB"/>
    <property type="match status" value="1"/>
</dbReference>
<evidence type="ECO:0000259" key="15">
    <source>
        <dbReference type="Pfam" id="PF00294"/>
    </source>
</evidence>
<keyword evidence="6" id="KW-0119">Carbohydrate metabolism</keyword>
<dbReference type="FunFam" id="3.40.1190.20:FF:000011">
    <property type="entry name" value="2-dehydro-3-deoxygluconokinase, putative"/>
    <property type="match status" value="1"/>
</dbReference>
<keyword evidence="17" id="KW-1185">Reference proteome</keyword>
<keyword evidence="2" id="KW-0808">Transferase</keyword>
<dbReference type="InterPro" id="IPR002173">
    <property type="entry name" value="Carboh/pur_kinase_PfkB_CS"/>
</dbReference>
<dbReference type="GO" id="GO:0006974">
    <property type="term" value="P:DNA damage response"/>
    <property type="evidence" value="ECO:0007669"/>
    <property type="project" value="TreeGrafter"/>
</dbReference>
<evidence type="ECO:0000256" key="14">
    <source>
        <dbReference type="ARBA" id="ARBA00080545"/>
    </source>
</evidence>
<keyword evidence="3" id="KW-0547">Nucleotide-binding</keyword>
<comment type="caution">
    <text evidence="16">The sequence shown here is derived from an EMBL/GenBank/DDBJ whole genome shotgun (WGS) entry which is preliminary data.</text>
</comment>
<evidence type="ECO:0000256" key="4">
    <source>
        <dbReference type="ARBA" id="ARBA00022777"/>
    </source>
</evidence>
<dbReference type="InterPro" id="IPR050306">
    <property type="entry name" value="PfkB_Carbo_kinase"/>
</dbReference>
<comment type="pathway">
    <text evidence="7">Carbohydrate acid metabolism; 2-dehydro-3-deoxy-D-gluconate degradation; D-glyceraldehyde 3-phosphate and pyruvate from 2-dehydro-3-deoxy-D-gluconate: step 1/2.</text>
</comment>
<evidence type="ECO:0000256" key="1">
    <source>
        <dbReference type="ARBA" id="ARBA00010688"/>
    </source>
</evidence>
<dbReference type="GO" id="GO:0008673">
    <property type="term" value="F:2-dehydro-3-deoxygluconokinase activity"/>
    <property type="evidence" value="ECO:0007669"/>
    <property type="project" value="UniProtKB-EC"/>
</dbReference>
<dbReference type="OrthoDB" id="9776822at2"/>
<comment type="function">
    <text evidence="10">Catalyzes the phosphorylation of 2-keto-3-deoxygluconate (KDG) to produce 2-keto-3-deoxy-6-phosphogluconate (KDPG).</text>
</comment>
<dbReference type="EMBL" id="LPXN01000117">
    <property type="protein sequence ID" value="KZD07281.1"/>
    <property type="molecule type" value="Genomic_DNA"/>
</dbReference>
<dbReference type="PANTHER" id="PTHR43085:SF15">
    <property type="entry name" value="2-DEHYDRO-3-DEOXYGLUCONOKINASE"/>
    <property type="match status" value="1"/>
</dbReference>
<dbReference type="Gene3D" id="3.40.1190.20">
    <property type="match status" value="1"/>
</dbReference>
<keyword evidence="4 16" id="KW-0418">Kinase</keyword>
<dbReference type="InterPro" id="IPR029056">
    <property type="entry name" value="Ribokinase-like"/>
</dbReference>
<dbReference type="AlphaFoldDB" id="A0A154W1F0"/>
<dbReference type="GO" id="GO:0005829">
    <property type="term" value="C:cytosol"/>
    <property type="evidence" value="ECO:0007669"/>
    <property type="project" value="TreeGrafter"/>
</dbReference>
<name>A0A154W1F0_9PROT</name>
<evidence type="ECO:0000313" key="17">
    <source>
        <dbReference type="Proteomes" id="UP000076400"/>
    </source>
</evidence>
<evidence type="ECO:0000256" key="8">
    <source>
        <dbReference type="ARBA" id="ARBA00044254"/>
    </source>
</evidence>
<gene>
    <name evidence="16" type="ORF">AUP43_10205</name>
</gene>
<evidence type="ECO:0000256" key="5">
    <source>
        <dbReference type="ARBA" id="ARBA00022840"/>
    </source>
</evidence>
<evidence type="ECO:0000256" key="3">
    <source>
        <dbReference type="ARBA" id="ARBA00022741"/>
    </source>
</evidence>
<dbReference type="PANTHER" id="PTHR43085">
    <property type="entry name" value="HEXOKINASE FAMILY MEMBER"/>
    <property type="match status" value="1"/>
</dbReference>
<evidence type="ECO:0000256" key="6">
    <source>
        <dbReference type="ARBA" id="ARBA00023277"/>
    </source>
</evidence>
<proteinExistence type="inferred from homology"/>
<feature type="domain" description="Carbohydrate kinase PfkB" evidence="15">
    <location>
        <begin position="6"/>
        <end position="299"/>
    </location>
</feature>
<evidence type="ECO:0000313" key="16">
    <source>
        <dbReference type="EMBL" id="KZD07281.1"/>
    </source>
</evidence>
<dbReference type="Proteomes" id="UP000076400">
    <property type="component" value="Unassembled WGS sequence"/>
</dbReference>
<dbReference type="SUPFAM" id="SSF53613">
    <property type="entry name" value="Ribokinase-like"/>
    <property type="match status" value="1"/>
</dbReference>
<dbReference type="InterPro" id="IPR011611">
    <property type="entry name" value="PfkB_dom"/>
</dbReference>
<evidence type="ECO:0000256" key="2">
    <source>
        <dbReference type="ARBA" id="ARBA00022679"/>
    </source>
</evidence>
<accession>A0A154W1F0</accession>
<evidence type="ECO:0000256" key="7">
    <source>
        <dbReference type="ARBA" id="ARBA00043951"/>
    </source>
</evidence>
<evidence type="ECO:0000256" key="9">
    <source>
        <dbReference type="ARBA" id="ARBA00050729"/>
    </source>
</evidence>
<evidence type="ECO:0000256" key="13">
    <source>
        <dbReference type="ARBA" id="ARBA00075711"/>
    </source>
</evidence>
<evidence type="ECO:0000256" key="10">
    <source>
        <dbReference type="ARBA" id="ARBA00054997"/>
    </source>
</evidence>
<sequence>MATPIRVASIGECMVELRDRSEGLSRSFGGDTLNTAVYLSRLGVEVGYLTALGDDPYSAEMLAAWRAEGVGVDDVATLPGRLPGLYAIKTDKAGERSFFYWRSAAAARDMLKGEAGDRIEAAILASGLTYLSGITLSILDADSRDRLNAALDRLRDTGGRVVFDGNYRPRNWPDQPTARKAVEAVLARVDIALPTYEDEQALFGDASPADTIERISGFGVGEIAVKCGQKPALVAAGARQWVVAPRPVSDVVDTTAAGDAFNAGYLAARLSGETPDAAAARGHEMAGAVIRHPGAIIPRDAMPRLG</sequence>
<dbReference type="EC" id="2.7.1.45" evidence="11"/>
<dbReference type="GO" id="GO:0019698">
    <property type="term" value="P:D-galacturonate catabolic process"/>
    <property type="evidence" value="ECO:0007669"/>
    <property type="project" value="TreeGrafter"/>
</dbReference>
<comment type="similarity">
    <text evidence="1">Belongs to the carbohydrate kinase PfkB family.</text>
</comment>
<evidence type="ECO:0000256" key="12">
    <source>
        <dbReference type="ARBA" id="ARBA00067931"/>
    </source>
</evidence>
<protein>
    <recommendedName>
        <fullName evidence="12">2-dehydro-3-deoxygluconokinase</fullName>
        <ecNumber evidence="11">2.7.1.45</ecNumber>
    </recommendedName>
    <alternativeName>
        <fullName evidence="13">2-keto-3-deoxygluconokinase</fullName>
    </alternativeName>
    <alternativeName>
        <fullName evidence="14">3-deoxy-2-oxo-D-gluconate kinase</fullName>
    </alternativeName>
    <alternativeName>
        <fullName evidence="8">KDG kinase</fullName>
    </alternativeName>
</protein>